<keyword evidence="4" id="KW-1185">Reference proteome</keyword>
<accession>A0A7T6Z5E5</accession>
<dbReference type="EMBL" id="CP054705">
    <property type="protein sequence ID" value="QQK77308.1"/>
    <property type="molecule type" value="Genomic_DNA"/>
</dbReference>
<keyword evidence="1" id="KW-0175">Coiled coil</keyword>
<sequence>MLTDVGIHKFAVLSDGTNVENPKFLLKTEKKLKRAQKKLSRMKQGSNNWKKQLQNVQQLHIKVANQRRDFLHKRSYQLAKTYKFVFVEDLKIRNMVKNRHLAKSIHDAGWGAFCQKLEY</sequence>
<evidence type="ECO:0000259" key="2">
    <source>
        <dbReference type="Pfam" id="PF01385"/>
    </source>
</evidence>
<feature type="coiled-coil region" evidence="1">
    <location>
        <begin position="25"/>
        <end position="52"/>
    </location>
</feature>
<organism evidence="3 4">
    <name type="scientific">Salicibibacter cibarius</name>
    <dbReference type="NCBI Taxonomy" id="2743000"/>
    <lineage>
        <taxon>Bacteria</taxon>
        <taxon>Bacillati</taxon>
        <taxon>Bacillota</taxon>
        <taxon>Bacilli</taxon>
        <taxon>Bacillales</taxon>
        <taxon>Bacillaceae</taxon>
        <taxon>Salicibibacter</taxon>
    </lineage>
</organism>
<dbReference type="AlphaFoldDB" id="A0A7T6Z5E5"/>
<dbReference type="KEGG" id="scia:HUG15_18150"/>
<proteinExistence type="predicted"/>
<name>A0A7T6Z5E5_9BACI</name>
<reference evidence="3 4" key="1">
    <citation type="submission" date="2020-06" db="EMBL/GenBank/DDBJ databases">
        <title>Genomic analysis of Salicibibacter sp. NKC5-3.</title>
        <authorList>
            <person name="Oh Y.J."/>
        </authorList>
    </citation>
    <scope>NUCLEOTIDE SEQUENCE [LARGE SCALE GENOMIC DNA]</scope>
    <source>
        <strain evidence="3 4">NKC5-3</strain>
    </source>
</reference>
<evidence type="ECO:0000313" key="3">
    <source>
        <dbReference type="EMBL" id="QQK77308.1"/>
    </source>
</evidence>
<dbReference type="InterPro" id="IPR001959">
    <property type="entry name" value="Transposase"/>
</dbReference>
<gene>
    <name evidence="3" type="ORF">HUG15_18150</name>
</gene>
<evidence type="ECO:0000313" key="4">
    <source>
        <dbReference type="Proteomes" id="UP000595823"/>
    </source>
</evidence>
<dbReference type="RefSeq" id="WP_200124478.1">
    <property type="nucleotide sequence ID" value="NZ_CP054705.1"/>
</dbReference>
<dbReference type="NCBIfam" id="NF040570">
    <property type="entry name" value="guided_TnpB"/>
    <property type="match status" value="1"/>
</dbReference>
<protein>
    <submittedName>
        <fullName evidence="3">Transposase</fullName>
    </submittedName>
</protein>
<evidence type="ECO:0000256" key="1">
    <source>
        <dbReference type="SAM" id="Coils"/>
    </source>
</evidence>
<dbReference type="Pfam" id="PF01385">
    <property type="entry name" value="OrfB_IS605"/>
    <property type="match status" value="1"/>
</dbReference>
<feature type="domain" description="Probable transposase IS891/IS1136/IS1341" evidence="2">
    <location>
        <begin position="4"/>
        <end position="99"/>
    </location>
</feature>
<dbReference type="Proteomes" id="UP000595823">
    <property type="component" value="Chromosome"/>
</dbReference>